<dbReference type="PANTHER" id="PTHR32332:SF38">
    <property type="entry name" value="MONOOXYGENASE RV1533-RELATED"/>
    <property type="match status" value="1"/>
</dbReference>
<dbReference type="SUPFAM" id="SSF51412">
    <property type="entry name" value="Inosine monophosphate dehydrogenase (IMPDH)"/>
    <property type="match status" value="1"/>
</dbReference>
<evidence type="ECO:0000256" key="1">
    <source>
        <dbReference type="ARBA" id="ARBA00022630"/>
    </source>
</evidence>
<dbReference type="GO" id="GO:0004497">
    <property type="term" value="F:monooxygenase activity"/>
    <property type="evidence" value="ECO:0007669"/>
    <property type="project" value="UniProtKB-KW"/>
</dbReference>
<evidence type="ECO:0000256" key="3">
    <source>
        <dbReference type="ARBA" id="ARBA00023002"/>
    </source>
</evidence>
<dbReference type="RefSeq" id="WP_206716733.1">
    <property type="nucleotide sequence ID" value="NZ_CP071091.1"/>
</dbReference>
<proteinExistence type="predicted"/>
<dbReference type="InterPro" id="IPR004136">
    <property type="entry name" value="NMO"/>
</dbReference>
<feature type="compositionally biased region" description="Low complexity" evidence="4">
    <location>
        <begin position="384"/>
        <end position="394"/>
    </location>
</feature>
<accession>A0ABX7N8B1</accession>
<dbReference type="EMBL" id="CP071091">
    <property type="protein sequence ID" value="QSQ14990.1"/>
    <property type="molecule type" value="Genomic_DNA"/>
</dbReference>
<name>A0ABX7N8B1_9BACT</name>
<evidence type="ECO:0000256" key="4">
    <source>
        <dbReference type="SAM" id="MobiDB-lite"/>
    </source>
</evidence>
<dbReference type="PANTHER" id="PTHR32332">
    <property type="entry name" value="2-NITROPROPANE DIOXYGENASE"/>
    <property type="match status" value="1"/>
</dbReference>
<dbReference type="Gene3D" id="3.20.20.70">
    <property type="entry name" value="Aldolase class I"/>
    <property type="match status" value="1"/>
</dbReference>
<reference evidence="5 6" key="1">
    <citation type="submission" date="2021-02" db="EMBL/GenBank/DDBJ databases">
        <title>De Novo genome assembly of isolated myxobacteria.</title>
        <authorList>
            <person name="Stevens D.C."/>
        </authorList>
    </citation>
    <scope>NUCLEOTIDE SEQUENCE [LARGE SCALE GENOMIC DNA]</scope>
    <source>
        <strain evidence="5 6">SCHIC003</strain>
    </source>
</reference>
<dbReference type="InterPro" id="IPR013785">
    <property type="entry name" value="Aldolase_TIM"/>
</dbReference>
<keyword evidence="2" id="KW-0288">FMN</keyword>
<protein>
    <submittedName>
        <fullName evidence="5">Nitronate monooxygenase</fullName>
    </submittedName>
</protein>
<gene>
    <name evidence="5" type="ORF">JY572_02585</name>
</gene>
<keyword evidence="1" id="KW-0285">Flavoprotein</keyword>
<keyword evidence="3" id="KW-0560">Oxidoreductase</keyword>
<organism evidence="5 6">
    <name type="scientific">Myxococcus landrumensis</name>
    <dbReference type="NCBI Taxonomy" id="2813577"/>
    <lineage>
        <taxon>Bacteria</taxon>
        <taxon>Pseudomonadati</taxon>
        <taxon>Myxococcota</taxon>
        <taxon>Myxococcia</taxon>
        <taxon>Myxococcales</taxon>
        <taxon>Cystobacterineae</taxon>
        <taxon>Myxococcaceae</taxon>
        <taxon>Myxococcus</taxon>
    </lineage>
</organism>
<evidence type="ECO:0000313" key="5">
    <source>
        <dbReference type="EMBL" id="QSQ14990.1"/>
    </source>
</evidence>
<evidence type="ECO:0000256" key="2">
    <source>
        <dbReference type="ARBA" id="ARBA00022643"/>
    </source>
</evidence>
<evidence type="ECO:0000313" key="6">
    <source>
        <dbReference type="Proteomes" id="UP000663090"/>
    </source>
</evidence>
<dbReference type="CDD" id="cd04730">
    <property type="entry name" value="NPD_like"/>
    <property type="match status" value="1"/>
</dbReference>
<dbReference type="Pfam" id="PF03060">
    <property type="entry name" value="NMO"/>
    <property type="match status" value="1"/>
</dbReference>
<feature type="region of interest" description="Disordered" evidence="4">
    <location>
        <begin position="372"/>
        <end position="394"/>
    </location>
</feature>
<keyword evidence="6" id="KW-1185">Reference proteome</keyword>
<keyword evidence="5" id="KW-0503">Monooxygenase</keyword>
<sequence>MRTRLCELFGIDVPVFAFSYRREVVAAVSRAGGMGVLGALQFSPEQLDAELCWLDEHVDGKPYGVDVVMPTTYEGSERRGLSKEALEHLIPEGHRRYVEEVLTRYEVPGLPPEVASHESLLGWSESAGRSQVAVALRHPIRLIANALGTPPRDVVDEAHRRGVQVVALVGTAAHALKQAEAGVDVVVAVGTEAGGHTGEIGTMVLVPEVVDAVHPIPVLAAGGIGRGRQIAAALALGAEGVWTGSLWLGVEEARLHPVLRDKLLAATSSDTVRSRSMSGKPARQLKTAWTEAWDGGESPGPLPMPLQFMLTADAVTRMHHHAGTPGSRAHELLGSPVGQIVGSMREVRSVEAVLEALEAEFRESVLRVVETGGVGERQPDSARRGATGTRRGSE</sequence>
<dbReference type="Proteomes" id="UP000663090">
    <property type="component" value="Chromosome"/>
</dbReference>